<reference evidence="5 6" key="1">
    <citation type="journal article" date="2011" name="Nat. Biotechnol.">
        <title>Comparative genomic analysis of the thermophilic biomass-degrading fungi Myceliophthora thermophila and Thielavia terrestris.</title>
        <authorList>
            <person name="Berka R.M."/>
            <person name="Grigoriev I.V."/>
            <person name="Otillar R."/>
            <person name="Salamov A."/>
            <person name="Grimwood J."/>
            <person name="Reid I."/>
            <person name="Ishmael N."/>
            <person name="John T."/>
            <person name="Darmond C."/>
            <person name="Moisan M.-C."/>
            <person name="Henrissat B."/>
            <person name="Coutinho P.M."/>
            <person name="Lombard V."/>
            <person name="Natvig D.O."/>
            <person name="Lindquist E."/>
            <person name="Schmutz J."/>
            <person name="Lucas S."/>
            <person name="Harris P."/>
            <person name="Powlowski J."/>
            <person name="Bellemare A."/>
            <person name="Taylor D."/>
            <person name="Butler G."/>
            <person name="de Vries R.P."/>
            <person name="Allijn I.E."/>
            <person name="van den Brink J."/>
            <person name="Ushinsky S."/>
            <person name="Storms R."/>
            <person name="Powell A.J."/>
            <person name="Paulsen I.T."/>
            <person name="Elbourne L.D.H."/>
            <person name="Baker S.E."/>
            <person name="Magnuson J."/>
            <person name="LaBoissiere S."/>
            <person name="Clutterbuck A.J."/>
            <person name="Martinez D."/>
            <person name="Wogulis M."/>
            <person name="de Leon A.L."/>
            <person name="Rey M.W."/>
            <person name="Tsang A."/>
        </authorList>
    </citation>
    <scope>NUCLEOTIDE SEQUENCE [LARGE SCALE GENOMIC DNA]</scope>
    <source>
        <strain evidence="6">ATCC 42464 / BCRC 31852 / DSM 1799</strain>
    </source>
</reference>
<dbReference type="InterPro" id="IPR001977">
    <property type="entry name" value="Depp_CoAkinase"/>
</dbReference>
<dbReference type="GeneID" id="11507645"/>
<dbReference type="FunFam" id="3.40.50.300:FF:001227">
    <property type="entry name" value="Dephospho-CoA kinase CAB5"/>
    <property type="match status" value="1"/>
</dbReference>
<dbReference type="NCBIfam" id="TIGR00152">
    <property type="entry name" value="dephospho-CoA kinase"/>
    <property type="match status" value="1"/>
</dbReference>
<dbReference type="RefSeq" id="XP_003663019.1">
    <property type="nucleotide sequence ID" value="XM_003662971.1"/>
</dbReference>
<dbReference type="OMA" id="RWEMYRA"/>
<dbReference type="InParanoid" id="G2QEJ1"/>
<keyword evidence="2" id="KW-0067">ATP-binding</keyword>
<dbReference type="GO" id="GO:0015937">
    <property type="term" value="P:coenzyme A biosynthetic process"/>
    <property type="evidence" value="ECO:0007669"/>
    <property type="project" value="InterPro"/>
</dbReference>
<dbReference type="GO" id="GO:0004140">
    <property type="term" value="F:dephospho-CoA kinase activity"/>
    <property type="evidence" value="ECO:0007669"/>
    <property type="project" value="InterPro"/>
</dbReference>
<proteinExistence type="inferred from homology"/>
<keyword evidence="4" id="KW-0812">Transmembrane</keyword>
<sequence>MLLIGLTGSIATGKSTVSSLLSQPPYSLPVIDADLLARQVVEPGTRGYRAIVSYFGPSTPDLLVPAGPDMPEDGPTGKGRPLNRPALGRRVFGDDEQRRRDRAALNAIVHPAVRRAMFRAVLGCYLRGHRAVVLDVPLLFESRLDRFCGSVVVVAVRDPRVQMDRLRSRDPHLTAEEAENRVRSQADVRDKARRCEARAAAAGSGSGVVVWNDAGKEELAEEVRRAMAEIEKSSPRWWSWLLWACPPAAALLALWGFWRNTRINKAWEEQELRDKANL</sequence>
<name>G2QEJ1_THET4</name>
<dbReference type="EMBL" id="CP003004">
    <property type="protein sequence ID" value="AEO57774.1"/>
    <property type="molecule type" value="Genomic_DNA"/>
</dbReference>
<keyword evidence="4" id="KW-1133">Transmembrane helix</keyword>
<dbReference type="STRING" id="573729.G2QEJ1"/>
<dbReference type="PANTHER" id="PTHR10695:SF46">
    <property type="entry name" value="BIFUNCTIONAL COENZYME A SYNTHASE-RELATED"/>
    <property type="match status" value="1"/>
</dbReference>
<dbReference type="GO" id="GO:0005524">
    <property type="term" value="F:ATP binding"/>
    <property type="evidence" value="ECO:0007669"/>
    <property type="project" value="UniProtKB-KW"/>
</dbReference>
<protein>
    <recommendedName>
        <fullName evidence="7">Dephospho-CoA kinase-like protein</fullName>
    </recommendedName>
</protein>
<feature type="transmembrane region" description="Helical" evidence="4">
    <location>
        <begin position="237"/>
        <end position="258"/>
    </location>
</feature>
<dbReference type="Pfam" id="PF01121">
    <property type="entry name" value="CoaE"/>
    <property type="match status" value="1"/>
</dbReference>
<evidence type="ECO:0000256" key="4">
    <source>
        <dbReference type="SAM" id="Phobius"/>
    </source>
</evidence>
<evidence type="ECO:0000313" key="6">
    <source>
        <dbReference type="Proteomes" id="UP000007322"/>
    </source>
</evidence>
<accession>G2QEJ1</accession>
<keyword evidence="6" id="KW-1185">Reference proteome</keyword>
<evidence type="ECO:0008006" key="7">
    <source>
        <dbReference type="Google" id="ProtNLM"/>
    </source>
</evidence>
<keyword evidence="4" id="KW-0472">Membrane</keyword>
<organism evidence="5 6">
    <name type="scientific">Thermothelomyces thermophilus (strain ATCC 42464 / BCRC 31852 / DSM 1799)</name>
    <name type="common">Sporotrichum thermophile</name>
    <dbReference type="NCBI Taxonomy" id="573729"/>
    <lineage>
        <taxon>Eukaryota</taxon>
        <taxon>Fungi</taxon>
        <taxon>Dikarya</taxon>
        <taxon>Ascomycota</taxon>
        <taxon>Pezizomycotina</taxon>
        <taxon>Sordariomycetes</taxon>
        <taxon>Sordariomycetidae</taxon>
        <taxon>Sordariales</taxon>
        <taxon>Chaetomiaceae</taxon>
        <taxon>Thermothelomyces</taxon>
    </lineage>
</organism>
<evidence type="ECO:0000256" key="2">
    <source>
        <dbReference type="ARBA" id="ARBA00022840"/>
    </source>
</evidence>
<evidence type="ECO:0000313" key="5">
    <source>
        <dbReference type="EMBL" id="AEO57774.1"/>
    </source>
</evidence>
<dbReference type="OrthoDB" id="247245at2759"/>
<evidence type="ECO:0000256" key="3">
    <source>
        <dbReference type="SAM" id="MobiDB-lite"/>
    </source>
</evidence>
<dbReference type="Proteomes" id="UP000007322">
    <property type="component" value="Chromosome 3"/>
</dbReference>
<dbReference type="eggNOG" id="KOG3220">
    <property type="taxonomic scope" value="Eukaryota"/>
</dbReference>
<dbReference type="AlphaFoldDB" id="G2QEJ1"/>
<dbReference type="HOGENOM" id="CLU_057180_0_1_1"/>
<dbReference type="FunCoup" id="G2QEJ1">
    <property type="interactions" value="375"/>
</dbReference>
<dbReference type="VEuPathDB" id="FungiDB:MYCTH_2304387"/>
<dbReference type="Gene3D" id="3.40.50.300">
    <property type="entry name" value="P-loop containing nucleotide triphosphate hydrolases"/>
    <property type="match status" value="1"/>
</dbReference>
<gene>
    <name evidence="5" type="ORF">MYCTH_2304387</name>
</gene>
<dbReference type="PROSITE" id="PS51219">
    <property type="entry name" value="DPCK"/>
    <property type="match status" value="1"/>
</dbReference>
<dbReference type="PANTHER" id="PTHR10695">
    <property type="entry name" value="DEPHOSPHO-COA KINASE-RELATED"/>
    <property type="match status" value="1"/>
</dbReference>
<feature type="region of interest" description="Disordered" evidence="3">
    <location>
        <begin position="68"/>
        <end position="87"/>
    </location>
</feature>
<keyword evidence="1" id="KW-0547">Nucleotide-binding</keyword>
<dbReference type="SUPFAM" id="SSF52540">
    <property type="entry name" value="P-loop containing nucleoside triphosphate hydrolases"/>
    <property type="match status" value="1"/>
</dbReference>
<dbReference type="HAMAP" id="MF_00376">
    <property type="entry name" value="Dephospho_CoA_kinase"/>
    <property type="match status" value="1"/>
</dbReference>
<evidence type="ECO:0000256" key="1">
    <source>
        <dbReference type="ARBA" id="ARBA00022741"/>
    </source>
</evidence>
<dbReference type="InterPro" id="IPR027417">
    <property type="entry name" value="P-loop_NTPase"/>
</dbReference>
<dbReference type="KEGG" id="mtm:MYCTH_2304387"/>
<dbReference type="CDD" id="cd02022">
    <property type="entry name" value="DPCK"/>
    <property type="match status" value="1"/>
</dbReference>